<name>A0A381N5M2_9ZZZZ</name>
<dbReference type="Pfam" id="PF00499">
    <property type="entry name" value="Oxidored_q3"/>
    <property type="match status" value="1"/>
</dbReference>
<gene>
    <name evidence="2" type="ORF">METZ01_LOCUS2651</name>
</gene>
<dbReference type="InterPro" id="IPR001457">
    <property type="entry name" value="NADH_UbQ/plastoQ_OxRdtase_su6"/>
</dbReference>
<proteinExistence type="predicted"/>
<feature type="transmembrane region" description="Helical" evidence="1">
    <location>
        <begin position="32"/>
        <end position="49"/>
    </location>
</feature>
<dbReference type="PANTHER" id="PTHR33269:SF17">
    <property type="entry name" value="NADH-UBIQUINONE OXIDOREDUCTASE CHAIN 6"/>
    <property type="match status" value="1"/>
</dbReference>
<feature type="transmembrane region" description="Helical" evidence="1">
    <location>
        <begin position="167"/>
        <end position="189"/>
    </location>
</feature>
<dbReference type="AlphaFoldDB" id="A0A381N5M2"/>
<evidence type="ECO:0000256" key="1">
    <source>
        <dbReference type="SAM" id="Phobius"/>
    </source>
</evidence>
<accession>A0A381N5M2</accession>
<organism evidence="2">
    <name type="scientific">marine metagenome</name>
    <dbReference type="NCBI Taxonomy" id="408172"/>
    <lineage>
        <taxon>unclassified sequences</taxon>
        <taxon>metagenomes</taxon>
        <taxon>ecological metagenomes</taxon>
    </lineage>
</organism>
<feature type="transmembrane region" description="Helical" evidence="1">
    <location>
        <begin position="6"/>
        <end position="25"/>
    </location>
</feature>
<dbReference type="PANTHER" id="PTHR33269">
    <property type="entry name" value="NADH-UBIQUINONE OXIDOREDUCTASE CHAIN 6"/>
    <property type="match status" value="1"/>
</dbReference>
<feature type="transmembrane region" description="Helical" evidence="1">
    <location>
        <begin position="55"/>
        <end position="77"/>
    </location>
</feature>
<keyword evidence="1" id="KW-0472">Membrane</keyword>
<dbReference type="GO" id="GO:0008137">
    <property type="term" value="F:NADH dehydrogenase (ubiquinone) activity"/>
    <property type="evidence" value="ECO:0007669"/>
    <property type="project" value="InterPro"/>
</dbReference>
<feature type="transmembrane region" description="Helical" evidence="1">
    <location>
        <begin position="89"/>
        <end position="109"/>
    </location>
</feature>
<protein>
    <recommendedName>
        <fullName evidence="3">NADH-quinone oxidoreductase subunit J</fullName>
    </recommendedName>
</protein>
<dbReference type="InterPro" id="IPR042106">
    <property type="entry name" value="Nuo/plastoQ_OxRdtase_6_NuoJ"/>
</dbReference>
<dbReference type="EMBL" id="UINC01000136">
    <property type="protein sequence ID" value="SUZ49797.1"/>
    <property type="molecule type" value="Genomic_DNA"/>
</dbReference>
<dbReference type="Gene3D" id="1.20.120.1200">
    <property type="entry name" value="NADH-ubiquinone/plastoquinone oxidoreductase chain 6, subunit NuoJ"/>
    <property type="match status" value="1"/>
</dbReference>
<reference evidence="2" key="1">
    <citation type="submission" date="2018-05" db="EMBL/GenBank/DDBJ databases">
        <authorList>
            <person name="Lanie J.A."/>
            <person name="Ng W.-L."/>
            <person name="Kazmierczak K.M."/>
            <person name="Andrzejewski T.M."/>
            <person name="Davidsen T.M."/>
            <person name="Wayne K.J."/>
            <person name="Tettelin H."/>
            <person name="Glass J.I."/>
            <person name="Rusch D."/>
            <person name="Podicherti R."/>
            <person name="Tsui H.-C.T."/>
            <person name="Winkler M.E."/>
        </authorList>
    </citation>
    <scope>NUCLEOTIDE SEQUENCE</scope>
</reference>
<evidence type="ECO:0008006" key="3">
    <source>
        <dbReference type="Google" id="ProtNLM"/>
    </source>
</evidence>
<keyword evidence="1" id="KW-0812">Transmembrane</keyword>
<keyword evidence="1" id="KW-1133">Transmembrane helix</keyword>
<sequence>MLFQDIVFWILSVMVVGGALGVVLIPDLFRAALLLILVFIAVAGFFILLSAEFLAVVQVLIYVGAIAILIIFAVMLTRDVQRGNLPNRLQIPAAVFAALLLSALVAVALDTKWEFLPNDQQKRVELVQTSAVTTLTGEVLTYEGITTPEDQAEVQEAGLADLLISDYVLPFEAVSVLLLAALIGALVLVRPSPGTGRG</sequence>
<evidence type="ECO:0000313" key="2">
    <source>
        <dbReference type="EMBL" id="SUZ49797.1"/>
    </source>
</evidence>